<dbReference type="InterPro" id="IPR038161">
    <property type="entry name" value="VirB9/CagX/TrbG_C_sf"/>
</dbReference>
<organism evidence="4 5">
    <name type="scientific">Asaia krungthepensis NRIC 0535</name>
    <dbReference type="NCBI Taxonomy" id="1307925"/>
    <lineage>
        <taxon>Bacteria</taxon>
        <taxon>Pseudomonadati</taxon>
        <taxon>Pseudomonadota</taxon>
        <taxon>Alphaproteobacteria</taxon>
        <taxon>Acetobacterales</taxon>
        <taxon>Acetobacteraceae</taxon>
        <taxon>Asaia</taxon>
    </lineage>
</organism>
<dbReference type="CDD" id="cd06911">
    <property type="entry name" value="VirB9_CagX_TrbG"/>
    <property type="match status" value="1"/>
</dbReference>
<gene>
    <name evidence="4" type="ORF">AA0535_2241</name>
</gene>
<dbReference type="Pfam" id="PF03524">
    <property type="entry name" value="CagX"/>
    <property type="match status" value="1"/>
</dbReference>
<sequence length="318" mass="34304">MAGCEAERSAPVALDVPGLPSPELALQQALDRTHGFMASLNERIATPARQTLPLYTTNDYHGGPLVLHPDSPTSGAAPHPARGAEATPRFLRAGATWFGFGDGYARVHCRPGQICVVNLQTGERVTTSRLQTDQESGWTVTVVKGTRGVHSSWAAALTPHMEATSAVLHIPTNKRRYVLVLDPDGDTMQSVRFIYDDNDAQNQPEPGTTDAQANPRATETGQRSSSVAPDFGFVISGANPQWKPLRAYREGDRTYIQFPPGAIVARPRLVVLAPGGGRTGDYRTVGDSYVIDQRIEDALLIGAEPDAPSVRLTHRRAP</sequence>
<evidence type="ECO:0000313" key="5">
    <source>
        <dbReference type="Proteomes" id="UP001062776"/>
    </source>
</evidence>
<reference evidence="4" key="1">
    <citation type="submission" date="2013-04" db="EMBL/GenBank/DDBJ databases">
        <title>The genome sequencing project of 58 acetic acid bacteria.</title>
        <authorList>
            <person name="Okamoto-Kainuma A."/>
            <person name="Ishikawa M."/>
            <person name="Umino S."/>
            <person name="Koizumi Y."/>
            <person name="Shiwa Y."/>
            <person name="Yoshikawa H."/>
            <person name="Matsutani M."/>
            <person name="Matsushita K."/>
        </authorList>
    </citation>
    <scope>NUCLEOTIDE SEQUENCE</scope>
    <source>
        <strain evidence="4">NRIC 0535</strain>
    </source>
</reference>
<keyword evidence="2" id="KW-0732">Signal</keyword>
<dbReference type="InterPro" id="IPR010258">
    <property type="entry name" value="Conjugal_tfr_TrbG/VirB9/CagX"/>
</dbReference>
<dbReference type="Gene3D" id="2.60.40.2500">
    <property type="match status" value="1"/>
</dbReference>
<protein>
    <submittedName>
        <fullName evidence="4">Conjugal transfer protein TrbG</fullName>
    </submittedName>
</protein>
<keyword evidence="5" id="KW-1185">Reference proteome</keyword>
<evidence type="ECO:0000313" key="4">
    <source>
        <dbReference type="EMBL" id="GBQ91222.1"/>
    </source>
</evidence>
<feature type="region of interest" description="Disordered" evidence="3">
    <location>
        <begin position="198"/>
        <end position="229"/>
    </location>
</feature>
<proteinExistence type="inferred from homology"/>
<name>A0ABQ0Q4M3_9PROT</name>
<feature type="compositionally biased region" description="Polar residues" evidence="3">
    <location>
        <begin position="200"/>
        <end position="227"/>
    </location>
</feature>
<dbReference type="Proteomes" id="UP001062776">
    <property type="component" value="Unassembled WGS sequence"/>
</dbReference>
<comment type="caution">
    <text evidence="4">The sequence shown here is derived from an EMBL/GenBank/DDBJ whole genome shotgun (WGS) entry which is preliminary data.</text>
</comment>
<evidence type="ECO:0000256" key="3">
    <source>
        <dbReference type="SAM" id="MobiDB-lite"/>
    </source>
</evidence>
<comment type="similarity">
    <text evidence="1">Belongs to the TrbG/VirB9 family.</text>
</comment>
<dbReference type="InterPro" id="IPR033645">
    <property type="entry name" value="VirB9/CagX/TrbG_C"/>
</dbReference>
<evidence type="ECO:0000256" key="2">
    <source>
        <dbReference type="ARBA" id="ARBA00022729"/>
    </source>
</evidence>
<evidence type="ECO:0000256" key="1">
    <source>
        <dbReference type="ARBA" id="ARBA00006135"/>
    </source>
</evidence>
<dbReference type="EMBL" id="BAPV01000041">
    <property type="protein sequence ID" value="GBQ91222.1"/>
    <property type="molecule type" value="Genomic_DNA"/>
</dbReference>
<accession>A0ABQ0Q4M3</accession>